<comment type="function">
    <text evidence="11">Part of the high-affinity ATP-driven potassium transport (or Kdp) system, which catalyzes the hydrolysis of ATP coupled with the electrogenic transport of potassium into the cytoplasm. This subunit acts as a catalytic chaperone that increases the ATP-binding affinity of the ATP-hydrolyzing subunit KdpB by the formation of a transient KdpB/KdpC/ATP ternary complex.</text>
</comment>
<dbReference type="Pfam" id="PF02669">
    <property type="entry name" value="KdpC"/>
    <property type="match status" value="1"/>
</dbReference>
<dbReference type="InterPro" id="IPR003820">
    <property type="entry name" value="KdpC"/>
</dbReference>
<dbReference type="GO" id="GO:0008556">
    <property type="term" value="F:P-type potassium transmembrane transporter activity"/>
    <property type="evidence" value="ECO:0007669"/>
    <property type="project" value="InterPro"/>
</dbReference>
<keyword evidence="3 11" id="KW-0633">Potassium transport</keyword>
<keyword evidence="6 11" id="KW-0067">ATP-binding</keyword>
<dbReference type="HAMAP" id="MF_00276">
    <property type="entry name" value="KdpC"/>
    <property type="match status" value="1"/>
</dbReference>
<dbReference type="NCBIfam" id="NF001454">
    <property type="entry name" value="PRK00315.1"/>
    <property type="match status" value="1"/>
</dbReference>
<evidence type="ECO:0000256" key="2">
    <source>
        <dbReference type="ARBA" id="ARBA00022475"/>
    </source>
</evidence>
<organism evidence="12 13">
    <name type="scientific">Ferroacidibacillus organovorans</name>
    <dbReference type="NCBI Taxonomy" id="1765683"/>
    <lineage>
        <taxon>Bacteria</taxon>
        <taxon>Bacillati</taxon>
        <taxon>Bacillota</taxon>
        <taxon>Bacilli</taxon>
        <taxon>Bacillales</taxon>
        <taxon>Alicyclobacillaceae</taxon>
        <taxon>Ferroacidibacillus</taxon>
    </lineage>
</organism>
<evidence type="ECO:0000256" key="11">
    <source>
        <dbReference type="HAMAP-Rule" id="MF_00276"/>
    </source>
</evidence>
<evidence type="ECO:0000256" key="3">
    <source>
        <dbReference type="ARBA" id="ARBA00022538"/>
    </source>
</evidence>
<name>A0A124IW76_9BACL</name>
<dbReference type="PANTHER" id="PTHR30042:SF2">
    <property type="entry name" value="POTASSIUM-TRANSPORTING ATPASE KDPC SUBUNIT"/>
    <property type="match status" value="1"/>
</dbReference>
<gene>
    <name evidence="11" type="primary">kdpC</name>
    <name evidence="12" type="ORF">ATW55_01275</name>
</gene>
<sequence length="195" mass="20750">MINLWRSLRFTVVFAVLLGLVYPLIVMGIGNVLFPFQAQGSMVKVNGTVVGSELIAQATTAPGLFHPRPSAVHYTGNYSGGSNLGPTNPALIAEVKGNLQQVLRQNPGVKASQVPPDMVESSASGLDPNISIADAELQIPRIAKATGLSIGQLQNMITENETGRLFGIWGAPMVNVMQLNEMILQFQGKQVVNVG</sequence>
<keyword evidence="4 11" id="KW-0812">Transmembrane</keyword>
<dbReference type="NCBIfam" id="TIGR00681">
    <property type="entry name" value="kdpC"/>
    <property type="match status" value="1"/>
</dbReference>
<dbReference type="AlphaFoldDB" id="A0A124IW76"/>
<comment type="subcellular location">
    <subcellularLocation>
        <location evidence="11">Cell membrane</location>
        <topology evidence="11">Single-pass membrane protein</topology>
    </subcellularLocation>
</comment>
<comment type="subunit">
    <text evidence="11">The system is composed of three essential subunits: KdpA, KdpB and KdpC.</text>
</comment>
<protein>
    <recommendedName>
        <fullName evidence="11">Potassium-transporting ATPase KdpC subunit</fullName>
    </recommendedName>
    <alternativeName>
        <fullName evidence="11">ATP phosphohydrolase [potassium-transporting] C chain</fullName>
    </alternativeName>
    <alternativeName>
        <fullName evidence="11">Potassium-binding and translocating subunit C</fullName>
    </alternativeName>
    <alternativeName>
        <fullName evidence="11">Potassium-translocating ATPase C chain</fullName>
    </alternativeName>
</protein>
<evidence type="ECO:0000256" key="1">
    <source>
        <dbReference type="ARBA" id="ARBA00022448"/>
    </source>
</evidence>
<keyword evidence="13" id="KW-1185">Reference proteome</keyword>
<dbReference type="PANTHER" id="PTHR30042">
    <property type="entry name" value="POTASSIUM-TRANSPORTING ATPASE C CHAIN"/>
    <property type="match status" value="1"/>
</dbReference>
<keyword evidence="2 11" id="KW-1003">Cell membrane</keyword>
<keyword evidence="10 11" id="KW-0472">Membrane</keyword>
<evidence type="ECO:0000256" key="8">
    <source>
        <dbReference type="ARBA" id="ARBA00022989"/>
    </source>
</evidence>
<dbReference type="RefSeq" id="WP_067713616.1">
    <property type="nucleotide sequence ID" value="NZ_LPVJ01000014.1"/>
</dbReference>
<dbReference type="GO" id="GO:0005886">
    <property type="term" value="C:plasma membrane"/>
    <property type="evidence" value="ECO:0007669"/>
    <property type="project" value="UniProtKB-SubCell"/>
</dbReference>
<dbReference type="Proteomes" id="UP000053557">
    <property type="component" value="Unassembled WGS sequence"/>
</dbReference>
<keyword evidence="1 11" id="KW-0813">Transport</keyword>
<evidence type="ECO:0000313" key="12">
    <source>
        <dbReference type="EMBL" id="KUO96515.1"/>
    </source>
</evidence>
<dbReference type="EMBL" id="LPVJ01000014">
    <property type="protein sequence ID" value="KUO96515.1"/>
    <property type="molecule type" value="Genomic_DNA"/>
</dbReference>
<evidence type="ECO:0000256" key="10">
    <source>
        <dbReference type="ARBA" id="ARBA00023136"/>
    </source>
</evidence>
<feature type="transmembrane region" description="Helical" evidence="11">
    <location>
        <begin position="12"/>
        <end position="34"/>
    </location>
</feature>
<evidence type="ECO:0000256" key="7">
    <source>
        <dbReference type="ARBA" id="ARBA00022958"/>
    </source>
</evidence>
<dbReference type="GO" id="GO:0005524">
    <property type="term" value="F:ATP binding"/>
    <property type="evidence" value="ECO:0007669"/>
    <property type="project" value="UniProtKB-UniRule"/>
</dbReference>
<evidence type="ECO:0000256" key="4">
    <source>
        <dbReference type="ARBA" id="ARBA00022692"/>
    </source>
</evidence>
<evidence type="ECO:0000256" key="9">
    <source>
        <dbReference type="ARBA" id="ARBA00023065"/>
    </source>
</evidence>
<dbReference type="PIRSF" id="PIRSF001296">
    <property type="entry name" value="K_ATPase_KdpC"/>
    <property type="match status" value="1"/>
</dbReference>
<comment type="caution">
    <text evidence="12">The sequence shown here is derived from an EMBL/GenBank/DDBJ whole genome shotgun (WGS) entry which is preliminary data.</text>
</comment>
<keyword evidence="8 11" id="KW-1133">Transmembrane helix</keyword>
<accession>A0A124IW76</accession>
<evidence type="ECO:0000313" key="13">
    <source>
        <dbReference type="Proteomes" id="UP000053557"/>
    </source>
</evidence>
<comment type="similarity">
    <text evidence="11">Belongs to the KdpC family.</text>
</comment>
<evidence type="ECO:0000256" key="6">
    <source>
        <dbReference type="ARBA" id="ARBA00022840"/>
    </source>
</evidence>
<dbReference type="OrthoDB" id="9809491at2"/>
<proteinExistence type="inferred from homology"/>
<evidence type="ECO:0000256" key="5">
    <source>
        <dbReference type="ARBA" id="ARBA00022741"/>
    </source>
</evidence>
<keyword evidence="9 11" id="KW-0406">Ion transport</keyword>
<reference evidence="12 13" key="1">
    <citation type="submission" date="2015-12" db="EMBL/GenBank/DDBJ databases">
        <title>Draft genome sequence of Acidibacillus ferrooxidans ITV001, isolated from a chalcopyrite acid mine drainage site in Brazil.</title>
        <authorList>
            <person name="Dall'Agnol H."/>
            <person name="Nancucheo I."/>
            <person name="Johnson B."/>
            <person name="Oliveira R."/>
            <person name="Leite L."/>
            <person name="Pylro V."/>
            <person name="Nunes G.L."/>
            <person name="Tzotzos G."/>
            <person name="Fernandes G.R."/>
            <person name="Dutra J."/>
            <person name="Orellana S.C."/>
            <person name="Oliveira G."/>
        </authorList>
    </citation>
    <scope>NUCLEOTIDE SEQUENCE [LARGE SCALE GENOMIC DNA]</scope>
    <source>
        <strain evidence="13">ITV01</strain>
    </source>
</reference>
<keyword evidence="5 11" id="KW-0547">Nucleotide-binding</keyword>
<keyword evidence="7 11" id="KW-0630">Potassium</keyword>